<protein>
    <submittedName>
        <fullName evidence="1">Uncharacterized protein</fullName>
    </submittedName>
</protein>
<proteinExistence type="predicted"/>
<dbReference type="VEuPathDB" id="FungiDB:VP01_9195g1"/>
<dbReference type="EMBL" id="LAVV01014821">
    <property type="protein sequence ID" value="KNZ44413.1"/>
    <property type="molecule type" value="Genomic_DNA"/>
</dbReference>
<reference evidence="1 2" key="1">
    <citation type="submission" date="2015-08" db="EMBL/GenBank/DDBJ databases">
        <title>Next Generation Sequencing and Analysis of the Genome of Puccinia sorghi L Schw, the Causal Agent of Maize Common Rust.</title>
        <authorList>
            <person name="Rochi L."/>
            <person name="Burguener G."/>
            <person name="Darino M."/>
            <person name="Turjanski A."/>
            <person name="Kreff E."/>
            <person name="Dieguez M.J."/>
            <person name="Sacco F."/>
        </authorList>
    </citation>
    <scope>NUCLEOTIDE SEQUENCE [LARGE SCALE GENOMIC DNA]</scope>
    <source>
        <strain evidence="1 2">RO10H11247</strain>
    </source>
</reference>
<evidence type="ECO:0000313" key="1">
    <source>
        <dbReference type="EMBL" id="KNZ44413.1"/>
    </source>
</evidence>
<dbReference type="AlphaFoldDB" id="A0A0L6U7D0"/>
<accession>A0A0L6U7D0</accession>
<comment type="caution">
    <text evidence="1">The sequence shown here is derived from an EMBL/GenBank/DDBJ whole genome shotgun (WGS) entry which is preliminary data.</text>
</comment>
<organism evidence="1 2">
    <name type="scientific">Puccinia sorghi</name>
    <dbReference type="NCBI Taxonomy" id="27349"/>
    <lineage>
        <taxon>Eukaryota</taxon>
        <taxon>Fungi</taxon>
        <taxon>Dikarya</taxon>
        <taxon>Basidiomycota</taxon>
        <taxon>Pucciniomycotina</taxon>
        <taxon>Pucciniomycetes</taxon>
        <taxon>Pucciniales</taxon>
        <taxon>Pucciniaceae</taxon>
        <taxon>Puccinia</taxon>
    </lineage>
</organism>
<dbReference type="Proteomes" id="UP000037035">
    <property type="component" value="Unassembled WGS sequence"/>
</dbReference>
<keyword evidence="2" id="KW-1185">Reference proteome</keyword>
<evidence type="ECO:0000313" key="2">
    <source>
        <dbReference type="Proteomes" id="UP000037035"/>
    </source>
</evidence>
<name>A0A0L6U7D0_9BASI</name>
<dbReference type="OrthoDB" id="1421156at2759"/>
<sequence length="55" mass="6420">MCAYSKYLRISVFGCGIPCSYIFGEIVEEHGPLEPEDFHHQWHVEYNPEFSVSKI</sequence>
<gene>
    <name evidence="1" type="ORF">VP01_9195g1</name>
</gene>